<dbReference type="RefSeq" id="WP_091401006.1">
    <property type="nucleotide sequence ID" value="NZ_FNQY01000031.1"/>
</dbReference>
<dbReference type="STRING" id="551991.SAMN05192529_13115"/>
<gene>
    <name evidence="1" type="ORF">SAMN05192529_13115</name>
</gene>
<accession>A0A1H4CES4</accession>
<evidence type="ECO:0000313" key="1">
    <source>
        <dbReference type="EMBL" id="SEA58935.1"/>
    </source>
</evidence>
<evidence type="ECO:0000313" key="2">
    <source>
        <dbReference type="Proteomes" id="UP000199041"/>
    </source>
</evidence>
<sequence>MNILILTIIALVLIAAGYVLCRPKDHGVDNTFIDYHQPDYRRLYNLYCADAEARAAIEKINNR</sequence>
<proteinExistence type="predicted"/>
<organism evidence="1 2">
    <name type="scientific">Arachidicoccus rhizosphaerae</name>
    <dbReference type="NCBI Taxonomy" id="551991"/>
    <lineage>
        <taxon>Bacteria</taxon>
        <taxon>Pseudomonadati</taxon>
        <taxon>Bacteroidota</taxon>
        <taxon>Chitinophagia</taxon>
        <taxon>Chitinophagales</taxon>
        <taxon>Chitinophagaceae</taxon>
        <taxon>Arachidicoccus</taxon>
    </lineage>
</organism>
<dbReference type="EMBL" id="FNQY01000031">
    <property type="protein sequence ID" value="SEA58935.1"/>
    <property type="molecule type" value="Genomic_DNA"/>
</dbReference>
<dbReference type="Proteomes" id="UP000199041">
    <property type="component" value="Unassembled WGS sequence"/>
</dbReference>
<protein>
    <submittedName>
        <fullName evidence="1">Uncharacterized protein</fullName>
    </submittedName>
</protein>
<keyword evidence="2" id="KW-1185">Reference proteome</keyword>
<dbReference type="AlphaFoldDB" id="A0A1H4CES4"/>
<name>A0A1H4CES4_9BACT</name>
<reference evidence="1 2" key="1">
    <citation type="submission" date="2016-10" db="EMBL/GenBank/DDBJ databases">
        <authorList>
            <person name="de Groot N.N."/>
        </authorList>
    </citation>
    <scope>NUCLEOTIDE SEQUENCE [LARGE SCALE GENOMIC DNA]</scope>
    <source>
        <strain evidence="1 2">Vu-144</strain>
    </source>
</reference>